<dbReference type="Pfam" id="PF07719">
    <property type="entry name" value="TPR_2"/>
    <property type="match status" value="1"/>
</dbReference>
<dbReference type="OrthoDB" id="407558at2759"/>
<dbReference type="GO" id="GO:0005739">
    <property type="term" value="C:mitochondrion"/>
    <property type="evidence" value="ECO:0007669"/>
    <property type="project" value="TreeGrafter"/>
</dbReference>
<dbReference type="PRINTS" id="PR00153">
    <property type="entry name" value="CSAPPISMRASE"/>
</dbReference>
<feature type="domain" description="PPIase cyclophilin-type" evidence="5">
    <location>
        <begin position="11"/>
        <end position="174"/>
    </location>
</feature>
<sequence>MYEKSKHKFVYLDLQFDGVKAGRVVIELFNDVVPKTAENFRALCTGEKGIGQKGKPLHYKGIKFHKVVPMCMAQGGDIVNNNGSCGESIYGHYFEDENFYIKHDTEGIVGMVNMGPNTNQSQFYITTTPCFHIDDTNVAFGKVVKGLNLIVEMSDQPRINDTPTGNLIIENCGELKPGEPWNFYENDGTEDKYPPWPDDWDEQTDNLKPVEKAINAIKNSGNHYFNKNDFAHAERKYVKCLRYIDWYLSKKTIPTLNKNLRTTVMMNLASAQLKRHKYKEAGILCSQILKDEKNNGKVYYRRAQAMLHLEEYDKALNDLNTALSMHPNDKNIIKMLNQAKKYKLSYLQKEKIFFSKLFT</sequence>
<evidence type="ECO:0000256" key="2">
    <source>
        <dbReference type="ARBA" id="ARBA00022737"/>
    </source>
</evidence>
<dbReference type="EMBL" id="OV651818">
    <property type="protein sequence ID" value="CAH1111582.1"/>
    <property type="molecule type" value="Genomic_DNA"/>
</dbReference>
<keyword evidence="3 4" id="KW-0802">TPR repeat</keyword>
<keyword evidence="7" id="KW-1185">Reference proteome</keyword>
<dbReference type="Pfam" id="PF00160">
    <property type="entry name" value="Pro_isomerase"/>
    <property type="match status" value="1"/>
</dbReference>
<evidence type="ECO:0000256" key="1">
    <source>
        <dbReference type="ARBA" id="ARBA00000971"/>
    </source>
</evidence>
<dbReference type="SUPFAM" id="SSF48452">
    <property type="entry name" value="TPR-like"/>
    <property type="match status" value="1"/>
</dbReference>
<dbReference type="GO" id="GO:0003755">
    <property type="term" value="F:peptidyl-prolyl cis-trans isomerase activity"/>
    <property type="evidence" value="ECO:0007669"/>
    <property type="project" value="UniProtKB-EC"/>
</dbReference>
<comment type="catalytic activity">
    <reaction evidence="1">
        <text>[protein]-peptidylproline (omega=180) = [protein]-peptidylproline (omega=0)</text>
        <dbReference type="Rhea" id="RHEA:16237"/>
        <dbReference type="Rhea" id="RHEA-COMP:10747"/>
        <dbReference type="Rhea" id="RHEA-COMP:10748"/>
        <dbReference type="ChEBI" id="CHEBI:83833"/>
        <dbReference type="ChEBI" id="CHEBI:83834"/>
        <dbReference type="EC" id="5.2.1.8"/>
    </reaction>
</comment>
<dbReference type="FunFam" id="2.40.100.10:FF:000048">
    <property type="entry name" value="Peptidyl-prolyl cis-trans isomerase"/>
    <property type="match status" value="1"/>
</dbReference>
<dbReference type="GO" id="GO:0016018">
    <property type="term" value="F:cyclosporin A binding"/>
    <property type="evidence" value="ECO:0007669"/>
    <property type="project" value="TreeGrafter"/>
</dbReference>
<organism evidence="6 7">
    <name type="scientific">Psylliodes chrysocephalus</name>
    <dbReference type="NCBI Taxonomy" id="3402493"/>
    <lineage>
        <taxon>Eukaryota</taxon>
        <taxon>Metazoa</taxon>
        <taxon>Ecdysozoa</taxon>
        <taxon>Arthropoda</taxon>
        <taxon>Hexapoda</taxon>
        <taxon>Insecta</taxon>
        <taxon>Pterygota</taxon>
        <taxon>Neoptera</taxon>
        <taxon>Endopterygota</taxon>
        <taxon>Coleoptera</taxon>
        <taxon>Polyphaga</taxon>
        <taxon>Cucujiformia</taxon>
        <taxon>Chrysomeloidea</taxon>
        <taxon>Chrysomelidae</taxon>
        <taxon>Galerucinae</taxon>
        <taxon>Alticini</taxon>
        <taxon>Psylliodes</taxon>
    </lineage>
</organism>
<gene>
    <name evidence="6" type="ORF">PSYICH_LOCUS12372</name>
</gene>
<reference evidence="6" key="1">
    <citation type="submission" date="2022-01" db="EMBL/GenBank/DDBJ databases">
        <authorList>
            <person name="King R."/>
        </authorList>
    </citation>
    <scope>NUCLEOTIDE SEQUENCE</scope>
</reference>
<dbReference type="PROSITE" id="PS50072">
    <property type="entry name" value="CSA_PPIASE_2"/>
    <property type="match status" value="1"/>
</dbReference>
<protein>
    <recommendedName>
        <fullName evidence="5">PPIase cyclophilin-type domain-containing protein</fullName>
    </recommendedName>
</protein>
<dbReference type="PROSITE" id="PS50005">
    <property type="entry name" value="TPR"/>
    <property type="match status" value="1"/>
</dbReference>
<name>A0A9P0CYC7_9CUCU</name>
<evidence type="ECO:0000313" key="6">
    <source>
        <dbReference type="EMBL" id="CAH1111582.1"/>
    </source>
</evidence>
<dbReference type="Gene3D" id="2.40.100.10">
    <property type="entry name" value="Cyclophilin-like"/>
    <property type="match status" value="1"/>
</dbReference>
<dbReference type="GO" id="GO:0006457">
    <property type="term" value="P:protein folding"/>
    <property type="evidence" value="ECO:0007669"/>
    <property type="project" value="TreeGrafter"/>
</dbReference>
<evidence type="ECO:0000313" key="7">
    <source>
        <dbReference type="Proteomes" id="UP001153636"/>
    </source>
</evidence>
<dbReference type="InterPro" id="IPR002130">
    <property type="entry name" value="Cyclophilin-type_PPIase_dom"/>
</dbReference>
<dbReference type="InterPro" id="IPR019734">
    <property type="entry name" value="TPR_rpt"/>
</dbReference>
<dbReference type="SMART" id="SM00028">
    <property type="entry name" value="TPR"/>
    <property type="match status" value="3"/>
</dbReference>
<dbReference type="Proteomes" id="UP001153636">
    <property type="component" value="Chromosome 6"/>
</dbReference>
<dbReference type="InterPro" id="IPR013105">
    <property type="entry name" value="TPR_2"/>
</dbReference>
<dbReference type="SUPFAM" id="SSF50891">
    <property type="entry name" value="Cyclophilin-like"/>
    <property type="match status" value="1"/>
</dbReference>
<feature type="repeat" description="TPR" evidence="4">
    <location>
        <begin position="296"/>
        <end position="329"/>
    </location>
</feature>
<dbReference type="AlphaFoldDB" id="A0A9P0CYC7"/>
<evidence type="ECO:0000259" key="5">
    <source>
        <dbReference type="PROSITE" id="PS50072"/>
    </source>
</evidence>
<evidence type="ECO:0000256" key="4">
    <source>
        <dbReference type="PROSITE-ProRule" id="PRU00339"/>
    </source>
</evidence>
<accession>A0A9P0CYC7</accession>
<dbReference type="InterPro" id="IPR029000">
    <property type="entry name" value="Cyclophilin-like_dom_sf"/>
</dbReference>
<dbReference type="PANTHER" id="PTHR11071:SF561">
    <property type="entry name" value="PEPTIDYL-PROLYL CIS-TRANS ISOMERASE D-RELATED"/>
    <property type="match status" value="1"/>
</dbReference>
<evidence type="ECO:0000256" key="3">
    <source>
        <dbReference type="ARBA" id="ARBA00022803"/>
    </source>
</evidence>
<keyword evidence="2" id="KW-0677">Repeat</keyword>
<dbReference type="PANTHER" id="PTHR11071">
    <property type="entry name" value="PEPTIDYL-PROLYL CIS-TRANS ISOMERASE"/>
    <property type="match status" value="1"/>
</dbReference>
<dbReference type="InterPro" id="IPR011990">
    <property type="entry name" value="TPR-like_helical_dom_sf"/>
</dbReference>
<proteinExistence type="predicted"/>
<dbReference type="Gene3D" id="1.25.40.10">
    <property type="entry name" value="Tetratricopeptide repeat domain"/>
    <property type="match status" value="1"/>
</dbReference>